<dbReference type="InterPro" id="IPR008974">
    <property type="entry name" value="TRAF-like"/>
</dbReference>
<dbReference type="Proteomes" id="UP000499080">
    <property type="component" value="Unassembled WGS sequence"/>
</dbReference>
<evidence type="ECO:0008006" key="4">
    <source>
        <dbReference type="Google" id="ProtNLM"/>
    </source>
</evidence>
<dbReference type="EMBL" id="BGPR01002494">
    <property type="protein sequence ID" value="GBM74412.1"/>
    <property type="molecule type" value="Genomic_DNA"/>
</dbReference>
<proteinExistence type="predicted"/>
<dbReference type="SUPFAM" id="SSF49599">
    <property type="entry name" value="TRAF domain-like"/>
    <property type="match status" value="1"/>
</dbReference>
<gene>
    <name evidence="2" type="ORF">AVEN_203871_1</name>
</gene>
<dbReference type="AlphaFoldDB" id="A0A4Y2IAG8"/>
<comment type="caution">
    <text evidence="2">The sequence shown here is derived from an EMBL/GenBank/DDBJ whole genome shotgun (WGS) entry which is preliminary data.</text>
</comment>
<evidence type="ECO:0000313" key="2">
    <source>
        <dbReference type="EMBL" id="GBM74412.1"/>
    </source>
</evidence>
<evidence type="ECO:0000313" key="3">
    <source>
        <dbReference type="Proteomes" id="UP000499080"/>
    </source>
</evidence>
<reference evidence="2 3" key="1">
    <citation type="journal article" date="2019" name="Sci. Rep.">
        <title>Orb-weaving spider Araneus ventricosus genome elucidates the spidroin gene catalogue.</title>
        <authorList>
            <person name="Kono N."/>
            <person name="Nakamura H."/>
            <person name="Ohtoshi R."/>
            <person name="Moran D.A.P."/>
            <person name="Shinohara A."/>
            <person name="Yoshida Y."/>
            <person name="Fujiwara M."/>
            <person name="Mori M."/>
            <person name="Tomita M."/>
            <person name="Arakawa K."/>
        </authorList>
    </citation>
    <scope>NUCLEOTIDE SEQUENCE [LARGE SCALE GENOMIC DNA]</scope>
</reference>
<feature type="region of interest" description="Disordered" evidence="1">
    <location>
        <begin position="1"/>
        <end position="25"/>
    </location>
</feature>
<sequence length="262" mass="30004">MNSGRFPSSKKRLGNIRFTTHTPSLTPARPKIRLARTEPTKPAGAGVVVRVLRQYLDSQTPERPKTGKYLESPLFSIESSPKTSWRLWLYPRGEDDGEYISCYLFKAEGGPEVLDVDFELSVSVGEQVVKPPVSFEKIYSFKNCQKVGEKSFALRREIFLRKPFWDERFTLTIGCRIFKLNGDGFKVTEHFGRTRIAMERISGMDVFDDVTHLNRESNKDIEVKILLEADPLISINLSHFDENITINIHPKSCEKIKYATVK</sequence>
<evidence type="ECO:0000256" key="1">
    <source>
        <dbReference type="SAM" id="MobiDB-lite"/>
    </source>
</evidence>
<accession>A0A4Y2IAG8</accession>
<name>A0A4Y2IAG8_ARAVE</name>
<protein>
    <recommendedName>
        <fullName evidence="4">MATH domain-containing protein</fullName>
    </recommendedName>
</protein>
<dbReference type="Gene3D" id="2.60.210.10">
    <property type="entry name" value="Apoptosis, Tumor Necrosis Factor Receptor Associated Protein 2, Chain A"/>
    <property type="match status" value="1"/>
</dbReference>
<organism evidence="2 3">
    <name type="scientific">Araneus ventricosus</name>
    <name type="common">Orbweaver spider</name>
    <name type="synonym">Epeira ventricosa</name>
    <dbReference type="NCBI Taxonomy" id="182803"/>
    <lineage>
        <taxon>Eukaryota</taxon>
        <taxon>Metazoa</taxon>
        <taxon>Ecdysozoa</taxon>
        <taxon>Arthropoda</taxon>
        <taxon>Chelicerata</taxon>
        <taxon>Arachnida</taxon>
        <taxon>Araneae</taxon>
        <taxon>Araneomorphae</taxon>
        <taxon>Entelegynae</taxon>
        <taxon>Araneoidea</taxon>
        <taxon>Araneidae</taxon>
        <taxon>Araneus</taxon>
    </lineage>
</organism>
<keyword evidence="3" id="KW-1185">Reference proteome</keyword>